<dbReference type="Gene3D" id="3.30.40.10">
    <property type="entry name" value="Zinc/RING finger domain, C3HC4 (zinc finger)"/>
    <property type="match status" value="1"/>
</dbReference>
<dbReference type="InterPro" id="IPR054477">
    <property type="entry name" value="LTN1_E3_ligase_6th"/>
</dbReference>
<dbReference type="GO" id="GO:0072344">
    <property type="term" value="P:rescue of stalled ribosome"/>
    <property type="evidence" value="ECO:0007669"/>
    <property type="project" value="UniProtKB-UniRule"/>
</dbReference>
<evidence type="ECO:0000313" key="19">
    <source>
        <dbReference type="Proteomes" id="UP000803884"/>
    </source>
</evidence>
<dbReference type="GeneID" id="96002075"/>
<dbReference type="Pfam" id="PF13639">
    <property type="entry name" value="zf-RING_2"/>
    <property type="match status" value="1"/>
</dbReference>
<evidence type="ECO:0000256" key="6">
    <source>
        <dbReference type="ARBA" id="ARBA00017157"/>
    </source>
</evidence>
<keyword evidence="19" id="KW-1185">Reference proteome</keyword>
<dbReference type="EMBL" id="JAAQHG020000002">
    <property type="protein sequence ID" value="KAL1590344.1"/>
    <property type="molecule type" value="Genomic_DNA"/>
</dbReference>
<gene>
    <name evidence="18" type="ORF">WHR41_00631</name>
</gene>
<dbReference type="RefSeq" id="XP_069233449.1">
    <property type="nucleotide sequence ID" value="XM_069369237.1"/>
</dbReference>
<dbReference type="Gene3D" id="1.25.10.10">
    <property type="entry name" value="Leucine-rich Repeat Variant"/>
    <property type="match status" value="1"/>
</dbReference>
<dbReference type="PANTHER" id="PTHR12389">
    <property type="entry name" value="ZINC FINGER PROTEIN 294"/>
    <property type="match status" value="1"/>
</dbReference>
<comment type="pathway">
    <text evidence="3 16">Protein modification; protein ubiquitination.</text>
</comment>
<evidence type="ECO:0000256" key="8">
    <source>
        <dbReference type="ARBA" id="ARBA00022679"/>
    </source>
</evidence>
<dbReference type="FunFam" id="3.30.40.10:FF:000038">
    <property type="entry name" value="E3 ubiquitin-protein ligase listerin"/>
    <property type="match status" value="1"/>
</dbReference>
<name>A0AB34L5A2_9PEZI</name>
<comment type="function">
    <text evidence="14">E3 ubiquitin-protein ligase component of the ribosome quality control complex (RQC), a ribosome-associated complex that mediates ubiquitination and extraction of incompletely synthesized nascent chains for proteasomal degradation. Mediates ubiquitination of proteins derived from mRNAs lacking stop codons (non-stop proteins) and other translation arrest products induced by poly-lysine sequences and tandem rare codons. Ubiquitination leads to CDC48 recruitment for extraction and degradation of the incomplete translation product. May indirectly play a role in chromatin function and transcription.</text>
</comment>
<dbReference type="Pfam" id="PF23009">
    <property type="entry name" value="UBC_like"/>
    <property type="match status" value="1"/>
</dbReference>
<dbReference type="Pfam" id="PF22958">
    <property type="entry name" value="Ltn1_1st"/>
    <property type="match status" value="1"/>
</dbReference>
<evidence type="ECO:0000256" key="11">
    <source>
        <dbReference type="ARBA" id="ARBA00022771"/>
    </source>
</evidence>
<evidence type="ECO:0000256" key="13">
    <source>
        <dbReference type="ARBA" id="ARBA00022833"/>
    </source>
</evidence>
<dbReference type="SUPFAM" id="SSF48371">
    <property type="entry name" value="ARM repeat"/>
    <property type="match status" value="1"/>
</dbReference>
<dbReference type="SMART" id="SM00744">
    <property type="entry name" value="RINGv"/>
    <property type="match status" value="1"/>
</dbReference>
<evidence type="ECO:0000256" key="4">
    <source>
        <dbReference type="ARBA" id="ARBA00007997"/>
    </source>
</evidence>
<keyword evidence="8 16" id="KW-0808">Transferase</keyword>
<organism evidence="18 19">
    <name type="scientific">Cladosporium halotolerans</name>
    <dbReference type="NCBI Taxonomy" id="1052096"/>
    <lineage>
        <taxon>Eukaryota</taxon>
        <taxon>Fungi</taxon>
        <taxon>Dikarya</taxon>
        <taxon>Ascomycota</taxon>
        <taxon>Pezizomycotina</taxon>
        <taxon>Dothideomycetes</taxon>
        <taxon>Dothideomycetidae</taxon>
        <taxon>Cladosporiales</taxon>
        <taxon>Cladosporiaceae</taxon>
        <taxon>Cladosporium</taxon>
    </lineage>
</organism>
<evidence type="ECO:0000256" key="15">
    <source>
        <dbReference type="PROSITE-ProRule" id="PRU00175"/>
    </source>
</evidence>
<evidence type="ECO:0000256" key="10">
    <source>
        <dbReference type="ARBA" id="ARBA00022737"/>
    </source>
</evidence>
<reference evidence="18 19" key="1">
    <citation type="journal article" date="2020" name="Microbiol. Resour. Announc.">
        <title>Draft Genome Sequence of a Cladosporium Species Isolated from the Mesophotic Ascidian Didemnum maculosum.</title>
        <authorList>
            <person name="Gioti A."/>
            <person name="Siaperas R."/>
            <person name="Nikolaivits E."/>
            <person name="Le Goff G."/>
            <person name="Ouazzani J."/>
            <person name="Kotoulas G."/>
            <person name="Topakas E."/>
        </authorList>
    </citation>
    <scope>NUCLEOTIDE SEQUENCE [LARGE SCALE GENOMIC DNA]</scope>
    <source>
        <strain evidence="18 19">TM138-S3</strain>
    </source>
</reference>
<dbReference type="InterPro" id="IPR013083">
    <property type="entry name" value="Znf_RING/FYVE/PHD"/>
</dbReference>
<dbReference type="GO" id="GO:0005829">
    <property type="term" value="C:cytosol"/>
    <property type="evidence" value="ECO:0007669"/>
    <property type="project" value="UniProtKB-SubCell"/>
</dbReference>
<dbReference type="GO" id="GO:1990112">
    <property type="term" value="C:RQC complex"/>
    <property type="evidence" value="ECO:0007669"/>
    <property type="project" value="UniProtKB-UniRule"/>
</dbReference>
<evidence type="ECO:0000256" key="14">
    <source>
        <dbReference type="ARBA" id="ARBA00055150"/>
    </source>
</evidence>
<dbReference type="PROSITE" id="PS50089">
    <property type="entry name" value="ZF_RING_2"/>
    <property type="match status" value="1"/>
</dbReference>
<dbReference type="Proteomes" id="UP000803884">
    <property type="component" value="Unassembled WGS sequence"/>
</dbReference>
<dbReference type="GO" id="GO:0061630">
    <property type="term" value="F:ubiquitin protein ligase activity"/>
    <property type="evidence" value="ECO:0007669"/>
    <property type="project" value="UniProtKB-UniRule"/>
</dbReference>
<dbReference type="GO" id="GO:0043023">
    <property type="term" value="F:ribosomal large subunit binding"/>
    <property type="evidence" value="ECO:0007669"/>
    <property type="project" value="TreeGrafter"/>
</dbReference>
<dbReference type="Pfam" id="PF22999">
    <property type="entry name" value="LTN1_E3_ligase_6th"/>
    <property type="match status" value="1"/>
</dbReference>
<dbReference type="GO" id="GO:1990116">
    <property type="term" value="P:ribosome-associated ubiquitin-dependent protein catabolic process"/>
    <property type="evidence" value="ECO:0007669"/>
    <property type="project" value="UniProtKB-UniRule"/>
</dbReference>
<dbReference type="InterPro" id="IPR011016">
    <property type="entry name" value="Znf_RING-CH"/>
</dbReference>
<dbReference type="InterPro" id="IPR039804">
    <property type="entry name" value="RING-CH-C4HC3_LTN1"/>
</dbReference>
<evidence type="ECO:0000256" key="5">
    <source>
        <dbReference type="ARBA" id="ARBA00012483"/>
    </source>
</evidence>
<evidence type="ECO:0000256" key="16">
    <source>
        <dbReference type="RuleBase" id="RU367090"/>
    </source>
</evidence>
<proteinExistence type="inferred from homology"/>
<comment type="similarity">
    <text evidence="4 16">Belongs to the LTN1 family.</text>
</comment>
<comment type="subcellular location">
    <subcellularLocation>
        <location evidence="2">Cytoplasm</location>
        <location evidence="2">Cytosol</location>
    </subcellularLocation>
</comment>
<dbReference type="InterPro" id="IPR001841">
    <property type="entry name" value="Znf_RING"/>
</dbReference>
<dbReference type="InterPro" id="IPR016024">
    <property type="entry name" value="ARM-type_fold"/>
</dbReference>
<keyword evidence="13 16" id="KW-0862">Zinc</keyword>
<accession>A0AB34L5A2</accession>
<evidence type="ECO:0000256" key="12">
    <source>
        <dbReference type="ARBA" id="ARBA00022786"/>
    </source>
</evidence>
<evidence type="ECO:0000256" key="1">
    <source>
        <dbReference type="ARBA" id="ARBA00000900"/>
    </source>
</evidence>
<comment type="subunit">
    <text evidence="16">Component of the ribosome quality control complex (RQC).</text>
</comment>
<evidence type="ECO:0000313" key="18">
    <source>
        <dbReference type="EMBL" id="KAL1590344.1"/>
    </source>
</evidence>
<evidence type="ECO:0000256" key="9">
    <source>
        <dbReference type="ARBA" id="ARBA00022723"/>
    </source>
</evidence>
<comment type="caution">
    <text evidence="18">The sequence shown here is derived from an EMBL/GenBank/DDBJ whole genome shotgun (WGS) entry which is preliminary data.</text>
</comment>
<evidence type="ECO:0000256" key="2">
    <source>
        <dbReference type="ARBA" id="ARBA00004514"/>
    </source>
</evidence>
<dbReference type="InterPro" id="IPR011989">
    <property type="entry name" value="ARM-like"/>
</dbReference>
<dbReference type="PANTHER" id="PTHR12389:SF0">
    <property type="entry name" value="E3 UBIQUITIN-PROTEIN LIGASE LISTERIN"/>
    <property type="match status" value="1"/>
</dbReference>
<sequence>MSKKAFKSQASSGRLPTGGFGAFGGSVFGSSQSSVLSYIQEAPDYSEISDPNVVVAFKNLSKRDATTKAKALEDLLASTSASEATVEEGFLQAWAKLFPRLAIDSARRVRQLSHNLNGQTCSRSGKRTAKYMPKIVGPWLAGTFDNDKGAARAAQDALTLVFNTPEKIQGVRKAFHESIAEYCKDAVLNETVQSLTDERTVSADDAQATYARVVSTSLALVTSILNNLSSEEVAQQQGIYDQLLESKIWEFVSHADTGVRRSMHRMVRSCIHNQPDLIKDNLKAISTAYIYKGLPSDQTGSSLDYVQTLDHLTSIHPGIWTESYSGKKPASSRLRSLLKHGSQAGPAEFWPALGNLVRKIPEQIMPTTYDELAELMSNTHIGVSKREDRFNASHSWQTYATVADVGSRNLPEPDQDKLMENFVLPVIKQYLLPKPEMADWSIPGARSASIVSKVAQVQRLPLVLERELPSLADQLIEQIKISQPEQSKDFDKSQKEVAANGERWAALQRELTNGTHDLPDTLRSAFVSQDRRLINECFALLTSRGGKPYGAAATVNELLRSCGDLLGRDAEVQTAVSSFAEEHLANLLFTPSQGHLAYCLYALSSESTFDASLQSVITRLAETDAEASSKEQLLRTLFTRRTPERAASLARESRELQSVIVALCTPNAERSVPCSGLLAYLLPTKIVSQQSVGTIMDSLNEELGRDEASQDALLSLDHIASSSQGAISELLVGANSNTDQMLTSLLRLEKSPDEAVADLAGKLSSKLSIAGESNGALDKFSVVRQSLESVSDRSLTMDSMLELTLRLVPDGNVGDVEKALPDMAAWATSLRSVMSTPPPSLSLLSPFGGAVNLISDGELAKAQPARDAEGLSQALRTSMYMAKLLVSTNMQHQLQETASEHLVTITTNLVMTVLLAQDNLSIPGANALWVSGAEQDAHVVEFISEANAAVSNVLEKTAMPQLPDFLNVLEKQRSDSHASPAAYYAALASSRICSVVVEQHGRSAEAVKTGEETLRNLRKQKDFLATQSHVVGHAYLLAGTQYLERVCNEIVSDLTGLDIGQDSQRGMQELITLNTIFISQDDVVNVIAKQRLIFLVKHVISWLEPENTMAVRAEVAKALAHLLPAMQDIYGEHWAQLLSALVSFWTRIDEEAISETSIPLLNACLRLYSTLQRLSKVEDANDDLVDGIKERQSQISSSLLHLLTSANGVSDESHQPLMVTNQLLCRQVSQLPAKQIEALQDTDDLYPLMLTQSRAIQQAAFNVLHVKVPSTQEKISFDAALDNRTAQLPDELLSLILDPPTLDSLADASFDRNMPLGLQGYLYSWRLLFDHFANSSYKVKSDYIEQLKDGTYLPGLLSLVLDFLGHTRGKPVDASRFNVQDYQPDQEETPERDVQYLLSHLFFLALTHLPSLVKSYYLDIRSRQTSLAVESWTAKYISPIIVTSSLEAVSEWNEMSAKDDPEYDKWTIKVGMRSKEIHVSYVVDEQTMAIKVVLPDSYPLAPAQVVGVSRVAVKEEKWQSWLRNCQGVINFSNGSITDGLSSFRRNVTGALKGQTECAICYSIISADRQLPQKRCPTCKNLFHASCLFKWFKTSNASTCPLCRNAFNFN</sequence>
<dbReference type="GO" id="GO:0008270">
    <property type="term" value="F:zinc ion binding"/>
    <property type="evidence" value="ECO:0007669"/>
    <property type="project" value="UniProtKB-KW"/>
</dbReference>
<dbReference type="CDD" id="cd16491">
    <property type="entry name" value="RING-CH-C4HC3_LTN1"/>
    <property type="match status" value="1"/>
</dbReference>
<keyword evidence="12 16" id="KW-0833">Ubl conjugation pathway</keyword>
<evidence type="ECO:0000256" key="7">
    <source>
        <dbReference type="ARBA" id="ARBA00022490"/>
    </source>
</evidence>
<dbReference type="InterPro" id="IPR054476">
    <property type="entry name" value="Ltn1_N"/>
</dbReference>
<dbReference type="EC" id="2.3.2.27" evidence="5 16"/>
<dbReference type="InterPro" id="IPR039795">
    <property type="entry name" value="LTN1/Rkr1"/>
</dbReference>
<keyword evidence="10" id="KW-0677">Repeat</keyword>
<feature type="domain" description="RING-type" evidence="17">
    <location>
        <begin position="1557"/>
        <end position="1603"/>
    </location>
</feature>
<dbReference type="SUPFAM" id="SSF57850">
    <property type="entry name" value="RING/U-box"/>
    <property type="match status" value="1"/>
</dbReference>
<keyword evidence="7" id="KW-0963">Cytoplasm</keyword>
<comment type="function">
    <text evidence="16">E3 ubiquitin-protein ligase. Component of the ribosome quality control complex (RQC), a ribosome-associated complex that mediates ubiquitination and extraction of incompletely synthesized nascent chains for proteasomal degradation.</text>
</comment>
<comment type="catalytic activity">
    <reaction evidence="1 16">
        <text>S-ubiquitinyl-[E2 ubiquitin-conjugating enzyme]-L-cysteine + [acceptor protein]-L-lysine = [E2 ubiquitin-conjugating enzyme]-L-cysteine + N(6)-ubiquitinyl-[acceptor protein]-L-lysine.</text>
        <dbReference type="EC" id="2.3.2.27"/>
    </reaction>
</comment>
<keyword evidence="9 16" id="KW-0479">Metal-binding</keyword>
<dbReference type="InterPro" id="IPR054478">
    <property type="entry name" value="LTN1_UBC"/>
</dbReference>
<keyword evidence="11 15" id="KW-0863">Zinc-finger</keyword>
<dbReference type="SMART" id="SM01197">
    <property type="entry name" value="FANCL_C"/>
    <property type="match status" value="1"/>
</dbReference>
<evidence type="ECO:0000259" key="17">
    <source>
        <dbReference type="PROSITE" id="PS50089"/>
    </source>
</evidence>
<evidence type="ECO:0000256" key="3">
    <source>
        <dbReference type="ARBA" id="ARBA00004906"/>
    </source>
</evidence>
<protein>
    <recommendedName>
        <fullName evidence="6 16">E3 ubiquitin-protein ligase listerin</fullName>
        <ecNumber evidence="5 16">2.3.2.27</ecNumber>
    </recommendedName>
    <alternativeName>
        <fullName evidence="16">RING-type E3 ubiquitin transferase listerin</fullName>
    </alternativeName>
</protein>